<dbReference type="STRING" id="692370.A6F68_01436"/>
<gene>
    <name evidence="2" type="ORF">A6F68_01436</name>
</gene>
<dbReference type="AlphaFoldDB" id="A0A1B2ACR9"/>
<accession>A0A1B2ACR9</accession>
<keyword evidence="3" id="KW-1185">Reference proteome</keyword>
<dbReference type="SUPFAM" id="SSF55729">
    <property type="entry name" value="Acyl-CoA N-acyltransferases (Nat)"/>
    <property type="match status" value="1"/>
</dbReference>
<dbReference type="KEGG" id="ado:A6F68_01436"/>
<protein>
    <recommendedName>
        <fullName evidence="1">BioF2-like acetyltransferase domain-containing protein</fullName>
    </recommendedName>
</protein>
<evidence type="ECO:0000313" key="2">
    <source>
        <dbReference type="EMBL" id="ANY19952.1"/>
    </source>
</evidence>
<dbReference type="PATRIC" id="fig|692370.5.peg.1450"/>
<reference evidence="2 3" key="1">
    <citation type="submission" date="2016-07" db="EMBL/GenBank/DDBJ databases">
        <title>Complete genome sequence of Altererythrobacter dongtanensis KCTC 22672, a type strain with esterase isolated from tidal flat.</title>
        <authorList>
            <person name="Cheng H."/>
            <person name="Wu Y.-H."/>
            <person name="Zhou P."/>
            <person name="Huo Y.-Y."/>
            <person name="Wang C.-S."/>
            <person name="Xu X.-W."/>
        </authorList>
    </citation>
    <scope>NUCLEOTIDE SEQUENCE [LARGE SCALE GENOMIC DNA]</scope>
    <source>
        <strain evidence="2 3">KCTC 22672</strain>
    </source>
</reference>
<name>A0A1B2ACR9_9SPHN</name>
<dbReference type="OrthoDB" id="213519at2"/>
<feature type="domain" description="BioF2-like acetyltransferase" evidence="1">
    <location>
        <begin position="190"/>
        <end position="328"/>
    </location>
</feature>
<dbReference type="InterPro" id="IPR038740">
    <property type="entry name" value="BioF2-like_GNAT_dom"/>
</dbReference>
<organism evidence="2 3">
    <name type="scientific">Tsuneonella dongtanensis</name>
    <dbReference type="NCBI Taxonomy" id="692370"/>
    <lineage>
        <taxon>Bacteria</taxon>
        <taxon>Pseudomonadati</taxon>
        <taxon>Pseudomonadota</taxon>
        <taxon>Alphaproteobacteria</taxon>
        <taxon>Sphingomonadales</taxon>
        <taxon>Erythrobacteraceae</taxon>
        <taxon>Tsuneonella</taxon>
    </lineage>
</organism>
<dbReference type="EMBL" id="CP016591">
    <property type="protein sequence ID" value="ANY19952.1"/>
    <property type="molecule type" value="Genomic_DNA"/>
</dbReference>
<dbReference type="Pfam" id="PF13480">
    <property type="entry name" value="Acetyltransf_6"/>
    <property type="match status" value="1"/>
</dbReference>
<proteinExistence type="predicted"/>
<dbReference type="Proteomes" id="UP000092932">
    <property type="component" value="Chromosome"/>
</dbReference>
<sequence length="377" mass="41031">MKYTAGLAESDAACATEFQVAPWQSHADPSGWDALAAQAAEPNSFAERWFVEASLDAFDQAGSVALASLTMGGRLAGIMPLVRSSRYESHRLPHMRNWLHTNAFCGVPLVAAGCEHAFWRGLLHSADENARGALFLHLEGIPADGPLYAALRDVCLLEKRPAAVVDRIERALLCSDQSPGDYYDTSLSTKKRKELRRQFNRLSDEGVVSVLRHEACEDLEAWIENFLSLEAAGWKGADGSALACNPATAAFFRSALTGAARAGKLDRLAIALDGKPIAMLANFVALPGIYSFKTAYDERLARFSPGVLLQRENLSLLARDGVAWSDSCAAPDHPMIERIWREKREIVRVSVAIGGRARRAAAALIFRAETGRSNHGL</sequence>
<evidence type="ECO:0000259" key="1">
    <source>
        <dbReference type="Pfam" id="PF13480"/>
    </source>
</evidence>
<dbReference type="InterPro" id="IPR016181">
    <property type="entry name" value="Acyl_CoA_acyltransferase"/>
</dbReference>
<dbReference type="RefSeq" id="WP_067677840.1">
    <property type="nucleotide sequence ID" value="NZ_CP016591.1"/>
</dbReference>
<evidence type="ECO:0000313" key="3">
    <source>
        <dbReference type="Proteomes" id="UP000092932"/>
    </source>
</evidence>